<reference evidence="16" key="1">
    <citation type="journal article" date="2019" name="Int. J. Syst. Evol. Microbiol.">
        <title>The Global Catalogue of Microorganisms (GCM) 10K type strain sequencing project: providing services to taxonomists for standard genome sequencing and annotation.</title>
        <authorList>
            <consortium name="The Broad Institute Genomics Platform"/>
            <consortium name="The Broad Institute Genome Sequencing Center for Infectious Disease"/>
            <person name="Wu L."/>
            <person name="Ma J."/>
        </authorList>
    </citation>
    <scope>NUCLEOTIDE SEQUENCE [LARGE SCALE GENOMIC DNA]</scope>
    <source>
        <strain evidence="16">CGMCC 1.12990</strain>
    </source>
</reference>
<comment type="catalytic activity">
    <reaction evidence="1">
        <text>ATP + protein L-histidine = ADP + protein N-phospho-L-histidine.</text>
        <dbReference type="EC" id="2.7.13.3"/>
    </reaction>
</comment>
<dbReference type="RefSeq" id="WP_188559576.1">
    <property type="nucleotide sequence ID" value="NZ_BMGS01000014.1"/>
</dbReference>
<keyword evidence="16" id="KW-1185">Reference proteome</keyword>
<feature type="coiled-coil region" evidence="13">
    <location>
        <begin position="423"/>
        <end position="454"/>
    </location>
</feature>
<sequence length="679" mass="75685">MTAAAAAPPADVLDPTGFSSLLLNLSVSGVLLMRPRYEAHGEIVDFDGVRLNPAAQQMLRLPECPAESFLTLYPTAPAVGVFDFYREAFRSGTVARRQNLYQLDGLDGYYLLVAQRYQDLLVVSFTDTNDQPRSAVEEALRQSQAREQAALAEAEHQRQQLYQVLMQLPMPLMLLQGPTHVVELVNAQCQRLFPQRQIAGRPMREGLPELAGQGFFEVLDHVYQTGEPVQLPEAESWADFGDTGQVQRRYYNSWFLPFRDGQGQIMGVLNPGFDVTEQVLARQQVEQLNQELEARVQARTRALQTLFAQAPMALVVLRGPQFLIEQANAQAEHIWGVAVADVLGRPHFEAIPGSAGQGFEEMLTGILATGEAVVLREVLIKLARAHTGQPSDGYYNVIFKPLFDEGQPQPSGIVVMWTETTDQVLARQQVQKLNEELTVTNEELHASNRQLTRTNVDLDNFIYTASHDLKAPITNIEGLLLALEHELPAAARTGDVPLMLTLMQDAVDRFRRTITHLTDLSRLQKEHNPASDVVALAPVVEAVRLDLTPLLAQTQGALRVDVPEGLTVTFAEKNLRSVVYNLLSNALKYRHPDRVPDVQLRSWLTDDYAVLEVQDNGLGLDLARGQEKLFAMFQRLHTHVEGTGVGLYMVKRMVENAGGRIEVTSELGQGSTFRVYFPR</sequence>
<evidence type="ECO:0000256" key="6">
    <source>
        <dbReference type="ARBA" id="ARBA00022692"/>
    </source>
</evidence>
<organism evidence="15 16">
    <name type="scientific">Hymenobacter glacieicola</name>
    <dbReference type="NCBI Taxonomy" id="1562124"/>
    <lineage>
        <taxon>Bacteria</taxon>
        <taxon>Pseudomonadati</taxon>
        <taxon>Bacteroidota</taxon>
        <taxon>Cytophagia</taxon>
        <taxon>Cytophagales</taxon>
        <taxon>Hymenobacteraceae</taxon>
        <taxon>Hymenobacter</taxon>
    </lineage>
</organism>
<evidence type="ECO:0000256" key="8">
    <source>
        <dbReference type="ARBA" id="ARBA00022777"/>
    </source>
</evidence>
<dbReference type="EC" id="2.7.13.3" evidence="3"/>
<keyword evidence="8" id="KW-0418">Kinase</keyword>
<keyword evidence="5" id="KW-0808">Transferase</keyword>
<accession>A0ABQ1X8L2</accession>
<comment type="caution">
    <text evidence="15">The sequence shown here is derived from an EMBL/GenBank/DDBJ whole genome shotgun (WGS) entry which is preliminary data.</text>
</comment>
<dbReference type="InterPro" id="IPR000014">
    <property type="entry name" value="PAS"/>
</dbReference>
<evidence type="ECO:0000256" key="1">
    <source>
        <dbReference type="ARBA" id="ARBA00000085"/>
    </source>
</evidence>
<keyword evidence="13" id="KW-0175">Coiled coil</keyword>
<keyword evidence="10" id="KW-1133">Transmembrane helix</keyword>
<dbReference type="SMART" id="SM00387">
    <property type="entry name" value="HATPase_c"/>
    <property type="match status" value="1"/>
</dbReference>
<proteinExistence type="predicted"/>
<comment type="subcellular location">
    <subcellularLocation>
        <location evidence="2">Membrane</location>
        <topology evidence="2">Multi-pass membrane protein</topology>
    </subcellularLocation>
</comment>
<evidence type="ECO:0000256" key="13">
    <source>
        <dbReference type="SAM" id="Coils"/>
    </source>
</evidence>
<dbReference type="PANTHER" id="PTHR42878">
    <property type="entry name" value="TWO-COMPONENT HISTIDINE KINASE"/>
    <property type="match status" value="1"/>
</dbReference>
<dbReference type="InterPro" id="IPR003661">
    <property type="entry name" value="HisK_dim/P_dom"/>
</dbReference>
<dbReference type="CDD" id="cd00082">
    <property type="entry name" value="HisKA"/>
    <property type="match status" value="1"/>
</dbReference>
<evidence type="ECO:0000256" key="4">
    <source>
        <dbReference type="ARBA" id="ARBA00022553"/>
    </source>
</evidence>
<dbReference type="InterPro" id="IPR050351">
    <property type="entry name" value="BphY/WalK/GraS-like"/>
</dbReference>
<keyword evidence="9" id="KW-0067">ATP-binding</keyword>
<gene>
    <name evidence="15" type="ORF">GCM10011378_39230</name>
</gene>
<dbReference type="Proteomes" id="UP000601361">
    <property type="component" value="Unassembled WGS sequence"/>
</dbReference>
<dbReference type="PROSITE" id="PS50109">
    <property type="entry name" value="HIS_KIN"/>
    <property type="match status" value="1"/>
</dbReference>
<dbReference type="InterPro" id="IPR035965">
    <property type="entry name" value="PAS-like_dom_sf"/>
</dbReference>
<keyword evidence="7" id="KW-0547">Nucleotide-binding</keyword>
<keyword evidence="12" id="KW-0472">Membrane</keyword>
<dbReference type="Gene3D" id="3.30.565.10">
    <property type="entry name" value="Histidine kinase-like ATPase, C-terminal domain"/>
    <property type="match status" value="1"/>
</dbReference>
<evidence type="ECO:0000256" key="11">
    <source>
        <dbReference type="ARBA" id="ARBA00023012"/>
    </source>
</evidence>
<dbReference type="InterPro" id="IPR004358">
    <property type="entry name" value="Sig_transdc_His_kin-like_C"/>
</dbReference>
<evidence type="ECO:0000256" key="5">
    <source>
        <dbReference type="ARBA" id="ARBA00022679"/>
    </source>
</evidence>
<dbReference type="EMBL" id="BMGS01000014">
    <property type="protein sequence ID" value="GGG59406.1"/>
    <property type="molecule type" value="Genomic_DNA"/>
</dbReference>
<dbReference type="Pfam" id="PF02518">
    <property type="entry name" value="HATPase_c"/>
    <property type="match status" value="1"/>
</dbReference>
<dbReference type="InterPro" id="IPR005467">
    <property type="entry name" value="His_kinase_dom"/>
</dbReference>
<evidence type="ECO:0000313" key="16">
    <source>
        <dbReference type="Proteomes" id="UP000601361"/>
    </source>
</evidence>
<keyword evidence="4" id="KW-0597">Phosphoprotein</keyword>
<dbReference type="SMART" id="SM00091">
    <property type="entry name" value="PAS"/>
    <property type="match status" value="2"/>
</dbReference>
<evidence type="ECO:0000259" key="14">
    <source>
        <dbReference type="PROSITE" id="PS50109"/>
    </source>
</evidence>
<dbReference type="InterPro" id="IPR013656">
    <property type="entry name" value="PAS_4"/>
</dbReference>
<dbReference type="SUPFAM" id="SSF55874">
    <property type="entry name" value="ATPase domain of HSP90 chaperone/DNA topoisomerase II/histidine kinase"/>
    <property type="match status" value="1"/>
</dbReference>
<protein>
    <recommendedName>
        <fullName evidence="3">histidine kinase</fullName>
        <ecNumber evidence="3">2.7.13.3</ecNumber>
    </recommendedName>
</protein>
<evidence type="ECO:0000256" key="12">
    <source>
        <dbReference type="ARBA" id="ARBA00023136"/>
    </source>
</evidence>
<keyword evidence="11" id="KW-0902">Two-component regulatory system</keyword>
<dbReference type="SUPFAM" id="SSF47384">
    <property type="entry name" value="Homodimeric domain of signal transducing histidine kinase"/>
    <property type="match status" value="1"/>
</dbReference>
<dbReference type="InterPro" id="IPR036097">
    <property type="entry name" value="HisK_dim/P_sf"/>
</dbReference>
<evidence type="ECO:0000256" key="10">
    <source>
        <dbReference type="ARBA" id="ARBA00022989"/>
    </source>
</evidence>
<evidence type="ECO:0000256" key="9">
    <source>
        <dbReference type="ARBA" id="ARBA00022840"/>
    </source>
</evidence>
<dbReference type="SUPFAM" id="SSF55785">
    <property type="entry name" value="PYP-like sensor domain (PAS domain)"/>
    <property type="match status" value="2"/>
</dbReference>
<evidence type="ECO:0000256" key="7">
    <source>
        <dbReference type="ARBA" id="ARBA00022741"/>
    </source>
</evidence>
<evidence type="ECO:0000313" key="15">
    <source>
        <dbReference type="EMBL" id="GGG59406.1"/>
    </source>
</evidence>
<evidence type="ECO:0000256" key="3">
    <source>
        <dbReference type="ARBA" id="ARBA00012438"/>
    </source>
</evidence>
<feature type="domain" description="Histidine kinase" evidence="14">
    <location>
        <begin position="464"/>
        <end position="679"/>
    </location>
</feature>
<dbReference type="Gene3D" id="3.30.450.20">
    <property type="entry name" value="PAS domain"/>
    <property type="match status" value="2"/>
</dbReference>
<dbReference type="PRINTS" id="PR00344">
    <property type="entry name" value="BCTRLSENSOR"/>
</dbReference>
<name>A0ABQ1X8L2_9BACT</name>
<evidence type="ECO:0000256" key="2">
    <source>
        <dbReference type="ARBA" id="ARBA00004141"/>
    </source>
</evidence>
<dbReference type="Gene3D" id="1.10.287.130">
    <property type="match status" value="1"/>
</dbReference>
<dbReference type="Pfam" id="PF08448">
    <property type="entry name" value="PAS_4"/>
    <property type="match status" value="2"/>
</dbReference>
<feature type="coiled-coil region" evidence="13">
    <location>
        <begin position="275"/>
        <end position="302"/>
    </location>
</feature>
<dbReference type="PANTHER" id="PTHR42878:SF7">
    <property type="entry name" value="SENSOR HISTIDINE KINASE GLRK"/>
    <property type="match status" value="1"/>
</dbReference>
<dbReference type="InterPro" id="IPR003594">
    <property type="entry name" value="HATPase_dom"/>
</dbReference>
<dbReference type="InterPro" id="IPR036890">
    <property type="entry name" value="HATPase_C_sf"/>
</dbReference>
<keyword evidence="6" id="KW-0812">Transmembrane</keyword>